<organism evidence="1 2">
    <name type="scientific">Halocaridina rubra</name>
    <name type="common">Hawaiian red shrimp</name>
    <dbReference type="NCBI Taxonomy" id="373956"/>
    <lineage>
        <taxon>Eukaryota</taxon>
        <taxon>Metazoa</taxon>
        <taxon>Ecdysozoa</taxon>
        <taxon>Arthropoda</taxon>
        <taxon>Crustacea</taxon>
        <taxon>Multicrustacea</taxon>
        <taxon>Malacostraca</taxon>
        <taxon>Eumalacostraca</taxon>
        <taxon>Eucarida</taxon>
        <taxon>Decapoda</taxon>
        <taxon>Pleocyemata</taxon>
        <taxon>Caridea</taxon>
        <taxon>Atyoidea</taxon>
        <taxon>Atyidae</taxon>
        <taxon>Halocaridina</taxon>
    </lineage>
</organism>
<comment type="caution">
    <text evidence="1">The sequence shown here is derived from an EMBL/GenBank/DDBJ whole genome shotgun (WGS) entry which is preliminary data.</text>
</comment>
<proteinExistence type="predicted"/>
<dbReference type="AlphaFoldDB" id="A0AAN8XSH8"/>
<dbReference type="EMBL" id="JAXCGZ010001938">
    <property type="protein sequence ID" value="KAK7084944.1"/>
    <property type="molecule type" value="Genomic_DNA"/>
</dbReference>
<name>A0AAN8XSH8_HALRR</name>
<sequence>MVMYKNMIHKSRFQKRKFHFPIKVFSVRRLTYGPFIFKWTAWAQILQPGALPDINPLDC</sequence>
<accession>A0AAN8XSH8</accession>
<keyword evidence="2" id="KW-1185">Reference proteome</keyword>
<protein>
    <submittedName>
        <fullName evidence="1">Uncharacterized protein</fullName>
    </submittedName>
</protein>
<evidence type="ECO:0000313" key="1">
    <source>
        <dbReference type="EMBL" id="KAK7084944.1"/>
    </source>
</evidence>
<gene>
    <name evidence="1" type="ORF">SK128_000217</name>
</gene>
<dbReference type="Proteomes" id="UP001381693">
    <property type="component" value="Unassembled WGS sequence"/>
</dbReference>
<evidence type="ECO:0000313" key="2">
    <source>
        <dbReference type="Proteomes" id="UP001381693"/>
    </source>
</evidence>
<reference evidence="1 2" key="1">
    <citation type="submission" date="2023-11" db="EMBL/GenBank/DDBJ databases">
        <title>Halocaridina rubra genome assembly.</title>
        <authorList>
            <person name="Smith C."/>
        </authorList>
    </citation>
    <scope>NUCLEOTIDE SEQUENCE [LARGE SCALE GENOMIC DNA]</scope>
    <source>
        <strain evidence="1">EP-1</strain>
        <tissue evidence="1">Whole</tissue>
    </source>
</reference>